<evidence type="ECO:0000256" key="4">
    <source>
        <dbReference type="ARBA" id="ARBA00023163"/>
    </source>
</evidence>
<dbReference type="Gene3D" id="3.30.450.270">
    <property type="match status" value="1"/>
</dbReference>
<dbReference type="InterPro" id="IPR013515">
    <property type="entry name" value="Phytochrome_cen-reg"/>
</dbReference>
<dbReference type="InterPro" id="IPR000014">
    <property type="entry name" value="PAS"/>
</dbReference>
<dbReference type="PANTHER" id="PTHR47876:SF3">
    <property type="entry name" value="PHYTOCHROME 1"/>
    <property type="match status" value="1"/>
</dbReference>
<dbReference type="InterPro" id="IPR035965">
    <property type="entry name" value="PAS-like_dom_sf"/>
</dbReference>
<evidence type="ECO:0000256" key="1">
    <source>
        <dbReference type="ARBA" id="ARBA00022543"/>
    </source>
</evidence>
<organism evidence="8">
    <name type="scientific">Cosmarium granatum</name>
    <dbReference type="NCBI Taxonomy" id="98433"/>
    <lineage>
        <taxon>Eukaryota</taxon>
        <taxon>Viridiplantae</taxon>
        <taxon>Streptophyta</taxon>
        <taxon>Zygnematophyceae</taxon>
        <taxon>Zygnematophycidae</taxon>
        <taxon>Desmidiales</taxon>
        <taxon>Desmidiaceae</taxon>
        <taxon>Cosmarium</taxon>
    </lineage>
</organism>
<keyword evidence="1" id="KW-0157">Chromophore</keyword>
<dbReference type="PRINTS" id="PR01033">
    <property type="entry name" value="PHYTOCHROME"/>
</dbReference>
<evidence type="ECO:0000256" key="5">
    <source>
        <dbReference type="ARBA" id="ARBA00023170"/>
    </source>
</evidence>
<keyword evidence="4" id="KW-0804">Transcription</keyword>
<keyword evidence="5" id="KW-0675">Receptor</keyword>
<dbReference type="EMBL" id="KT071996">
    <property type="protein sequence ID" value="AKN34508.1"/>
    <property type="molecule type" value="mRNA"/>
</dbReference>
<dbReference type="GO" id="GO:0006355">
    <property type="term" value="P:regulation of DNA-templated transcription"/>
    <property type="evidence" value="ECO:0007669"/>
    <property type="project" value="InterPro"/>
</dbReference>
<dbReference type="InterPro" id="IPR029016">
    <property type="entry name" value="GAF-like_dom_sf"/>
</dbReference>
<name>A0A0K0NQP3_9VIRI</name>
<dbReference type="SMART" id="SM00091">
    <property type="entry name" value="PAS"/>
    <property type="match status" value="2"/>
</dbReference>
<evidence type="ECO:0000256" key="3">
    <source>
        <dbReference type="ARBA" id="ARBA00023015"/>
    </source>
</evidence>
<dbReference type="PROSITE" id="PS50112">
    <property type="entry name" value="PAS"/>
    <property type="match status" value="2"/>
</dbReference>
<dbReference type="InterPro" id="IPR001294">
    <property type="entry name" value="Phytochrome"/>
</dbReference>
<evidence type="ECO:0000259" key="6">
    <source>
        <dbReference type="PROSITE" id="PS50109"/>
    </source>
</evidence>
<feature type="domain" description="Histidine kinase" evidence="6">
    <location>
        <begin position="445"/>
        <end position="642"/>
    </location>
</feature>
<feature type="non-terminal residue" evidence="8">
    <location>
        <position position="1"/>
    </location>
</feature>
<dbReference type="InterPro" id="IPR005467">
    <property type="entry name" value="His_kinase_dom"/>
</dbReference>
<dbReference type="SUPFAM" id="SSF55781">
    <property type="entry name" value="GAF domain-like"/>
    <property type="match status" value="1"/>
</dbReference>
<evidence type="ECO:0000313" key="8">
    <source>
        <dbReference type="EMBL" id="AKN34508.1"/>
    </source>
</evidence>
<dbReference type="InterPro" id="IPR036890">
    <property type="entry name" value="HATPase_C_sf"/>
</dbReference>
<dbReference type="Gene3D" id="3.30.450.20">
    <property type="entry name" value="PAS domain"/>
    <property type="match status" value="2"/>
</dbReference>
<evidence type="ECO:0000256" key="2">
    <source>
        <dbReference type="ARBA" id="ARBA00022606"/>
    </source>
</evidence>
<feature type="non-terminal residue" evidence="8">
    <location>
        <position position="642"/>
    </location>
</feature>
<keyword evidence="2" id="KW-0716">Sensory transduction</keyword>
<keyword evidence="3" id="KW-0805">Transcription regulation</keyword>
<dbReference type="Gene3D" id="3.30.450.40">
    <property type="match status" value="1"/>
</dbReference>
<dbReference type="Gene3D" id="3.30.565.10">
    <property type="entry name" value="Histidine kinase-like ATPase, C-terminal domain"/>
    <property type="match status" value="1"/>
</dbReference>
<dbReference type="SUPFAM" id="SSF55785">
    <property type="entry name" value="PYP-like sensor domain (PAS domain)"/>
    <property type="match status" value="2"/>
</dbReference>
<proteinExistence type="evidence at transcript level"/>
<gene>
    <name evidence="8" type="primary">PHY2C-2</name>
</gene>
<feature type="domain" description="PAS" evidence="7">
    <location>
        <begin position="106"/>
        <end position="177"/>
    </location>
</feature>
<reference evidence="8" key="2">
    <citation type="submission" date="2015-06" db="EMBL/GenBank/DDBJ databases">
        <authorList>
            <person name="Hoefler B.C."/>
            <person name="Straight P.D."/>
        </authorList>
    </citation>
    <scope>NUCLEOTIDE SEQUENCE</scope>
    <source>
        <strain evidence="8">MNNM</strain>
    </source>
</reference>
<sequence>GYPKAEEVGATVCGMLAARLLEGDFVFWFRAPVEKHINWHGAKHSATERDDERLMTPRVSFVAFLEVVRNRSAPWDELEIGAVRSLSIFLRCHLEASKLTNKGGTPEMALVQMLKSVSSPLFSVDTRGCVVAWSEALAAATGLSPADARGRSLLRDLSNEASKKAIAWALTQAMQGMRAREIEVRLRTFGARAAPAAPKPSAGAGAGGALRTFGSSTPSEVVLKVDAVALFTDENGDPLEVPVLEEEEEEEEEEERERARRARGEVTGVCFVGQDMTELKAAEEQFQNMQSDYMAIVHSRNSLIPPIFAINATGECCEWNPAMETLTGLVRSQVLGKLLLGEVFGPLLPMQMAPKLALSVALGQACSAGAPSDRTALCETRRGEPVNGLLTVHPRHALGVGAEGGGGGTGAVCFLHTASEELKEALALQTATEDLAREKVRVTTYVRQQARGPLDGIKHCRAAMQEWPQLAQHAQAQEALEVSIRCEQQITRVLDDEIEEMEEGFLGMESDECKFEQVLRVLASVGHAACPRRTLDFKCEATADMAECPAVQGDPLRLQQALGDFVATAAQFTPEGGWLVLRSIVGDQLAADDHTIGCEFRVLHSSPTGLPEPMVSQMFDNLRSKEDMSQQGLCLGIARRIA</sequence>
<reference evidence="8" key="1">
    <citation type="journal article" date="2015" name="Nat. Commun.">
        <title>Phytochrome diversity in green plants and the origin of canonical plant phytochromes.</title>
        <authorList>
            <person name="Li F.W."/>
            <person name="Melkonian M."/>
            <person name="Rothfels C.J."/>
            <person name="Villarreal J.C."/>
            <person name="Stevenson D.W."/>
            <person name="Graham S.W."/>
            <person name="Wong G.K."/>
            <person name="Pryer K.M."/>
            <person name="Mathews S."/>
        </authorList>
    </citation>
    <scope>NUCLEOTIDE SEQUENCE</scope>
    <source>
        <strain evidence="8">MNNM</strain>
    </source>
</reference>
<dbReference type="Pfam" id="PF00989">
    <property type="entry name" value="PAS"/>
    <property type="match status" value="2"/>
</dbReference>
<feature type="domain" description="PAS" evidence="7">
    <location>
        <begin position="289"/>
        <end position="346"/>
    </location>
</feature>
<protein>
    <submittedName>
        <fullName evidence="8">Phytochrome</fullName>
    </submittedName>
</protein>
<dbReference type="Pfam" id="PF00360">
    <property type="entry name" value="PHY"/>
    <property type="match status" value="1"/>
</dbReference>
<dbReference type="InterPro" id="IPR043150">
    <property type="entry name" value="Phytochrome_PHY_sf"/>
</dbReference>
<keyword evidence="1" id="KW-0600">Photoreceptor protein</keyword>
<dbReference type="PROSITE" id="PS50109">
    <property type="entry name" value="HIS_KIN"/>
    <property type="match status" value="1"/>
</dbReference>
<dbReference type="InterPro" id="IPR013767">
    <property type="entry name" value="PAS_fold"/>
</dbReference>
<dbReference type="PANTHER" id="PTHR47876">
    <property type="entry name" value="OS08G0260000 PROTEIN"/>
    <property type="match status" value="1"/>
</dbReference>
<dbReference type="AlphaFoldDB" id="A0A0K0NQP3"/>
<accession>A0A0K0NQP3</accession>
<dbReference type="GO" id="GO:0009881">
    <property type="term" value="F:photoreceptor activity"/>
    <property type="evidence" value="ECO:0007669"/>
    <property type="project" value="UniProtKB-KW"/>
</dbReference>
<evidence type="ECO:0000259" key="7">
    <source>
        <dbReference type="PROSITE" id="PS50112"/>
    </source>
</evidence>
<dbReference type="CDD" id="cd00130">
    <property type="entry name" value="PAS"/>
    <property type="match status" value="2"/>
</dbReference>
<dbReference type="GO" id="GO:0009584">
    <property type="term" value="P:detection of visible light"/>
    <property type="evidence" value="ECO:0007669"/>
    <property type="project" value="InterPro"/>
</dbReference>